<protein>
    <recommendedName>
        <fullName evidence="3">Endonuclease/exonuclease/phosphatase domain-containing protein</fullName>
    </recommendedName>
</protein>
<dbReference type="InterPro" id="IPR036691">
    <property type="entry name" value="Endo/exonu/phosph_ase_sf"/>
</dbReference>
<evidence type="ECO:0008006" key="3">
    <source>
        <dbReference type="Google" id="ProtNLM"/>
    </source>
</evidence>
<reference evidence="1 2" key="1">
    <citation type="submission" date="2019-08" db="EMBL/GenBank/DDBJ databases">
        <title>Complete genome sequence of Candidatus Uab amorphum.</title>
        <authorList>
            <person name="Shiratori T."/>
            <person name="Suzuki S."/>
            <person name="Kakizawa Y."/>
            <person name="Ishida K."/>
        </authorList>
    </citation>
    <scope>NUCLEOTIDE SEQUENCE [LARGE SCALE GENOMIC DNA]</scope>
    <source>
        <strain evidence="1 2">SRT547</strain>
    </source>
</reference>
<sequence>MLKKWCVIFFCLIFAVLAEDLKVISWNVESSGSKNEVIAAQIEELGKYHIWGFSEVPSKSAAQMFADAAEKASFLHENLNLAKTNAFIFPRKSEYKSIVGTTGNSDKLVIAYDSKRLRKLADFELHHINIGGRVRAPVVAKFLDLKTNTRFYFMVNHLYRGNEQARHEQSMLLNKWISEQIEPVISVGDYNYDWQVNNGDFDHDRGYDYLVAGNVTQWVRPQKLIRTQDSKYNSVLDFVFCNYNLWQSKSRIIVRKNDFPDDKTTSDHRPVEAIFSIP</sequence>
<dbReference type="AlphaFoldDB" id="A0A5S9IVA0"/>
<name>A0A5S9IVA0_UABAM</name>
<dbReference type="KEGG" id="uam:UABAM_06647"/>
<gene>
    <name evidence="1" type="ORF">UABAM_06647</name>
</gene>
<keyword evidence="2" id="KW-1185">Reference proteome</keyword>
<evidence type="ECO:0000313" key="1">
    <source>
        <dbReference type="EMBL" id="BBM88226.1"/>
    </source>
</evidence>
<dbReference type="EMBL" id="AP019860">
    <property type="protein sequence ID" value="BBM88226.1"/>
    <property type="molecule type" value="Genomic_DNA"/>
</dbReference>
<accession>A0A5S9IVA0</accession>
<dbReference type="Gene3D" id="3.60.10.10">
    <property type="entry name" value="Endonuclease/exonuclease/phosphatase"/>
    <property type="match status" value="1"/>
</dbReference>
<dbReference type="RefSeq" id="WP_152021848.1">
    <property type="nucleotide sequence ID" value="NZ_AP019860.1"/>
</dbReference>
<evidence type="ECO:0000313" key="2">
    <source>
        <dbReference type="Proteomes" id="UP000326354"/>
    </source>
</evidence>
<proteinExistence type="predicted"/>
<organism evidence="1 2">
    <name type="scientific">Uabimicrobium amorphum</name>
    <dbReference type="NCBI Taxonomy" id="2596890"/>
    <lineage>
        <taxon>Bacteria</taxon>
        <taxon>Pseudomonadati</taxon>
        <taxon>Planctomycetota</taxon>
        <taxon>Candidatus Uabimicrobiia</taxon>
        <taxon>Candidatus Uabimicrobiales</taxon>
        <taxon>Candidatus Uabimicrobiaceae</taxon>
        <taxon>Candidatus Uabimicrobium</taxon>
    </lineage>
</organism>
<dbReference type="OrthoDB" id="278769at2"/>
<dbReference type="SUPFAM" id="SSF56219">
    <property type="entry name" value="DNase I-like"/>
    <property type="match status" value="1"/>
</dbReference>
<dbReference type="Proteomes" id="UP000326354">
    <property type="component" value="Chromosome"/>
</dbReference>